<name>A0A9N9BNJ1_9GLOM</name>
<feature type="region of interest" description="Disordered" evidence="1">
    <location>
        <begin position="27"/>
        <end position="126"/>
    </location>
</feature>
<sequence>MYTRLIRHTSTSLPQFRMFFNFSASNYSGNSQDHKSNEHLIKSDAKKDENESSDTSTTPCDRAEQTVSGNTNQIAHSTTAYDKDAVNPDQEIEKMKEKNHQDSLDLSAANPRISTTSKDSSLPARK</sequence>
<feature type="compositionally biased region" description="Basic and acidic residues" evidence="1">
    <location>
        <begin position="81"/>
        <end position="103"/>
    </location>
</feature>
<comment type="caution">
    <text evidence="2">The sequence shown here is derived from an EMBL/GenBank/DDBJ whole genome shotgun (WGS) entry which is preliminary data.</text>
</comment>
<feature type="compositionally biased region" description="Basic and acidic residues" evidence="1">
    <location>
        <begin position="32"/>
        <end position="50"/>
    </location>
</feature>
<accession>A0A9N9BNJ1</accession>
<dbReference type="AlphaFoldDB" id="A0A9N9BNJ1"/>
<dbReference type="Proteomes" id="UP000789759">
    <property type="component" value="Unassembled WGS sequence"/>
</dbReference>
<evidence type="ECO:0000313" key="3">
    <source>
        <dbReference type="Proteomes" id="UP000789759"/>
    </source>
</evidence>
<protein>
    <submittedName>
        <fullName evidence="2">12548_t:CDS:1</fullName>
    </submittedName>
</protein>
<reference evidence="2" key="1">
    <citation type="submission" date="2021-06" db="EMBL/GenBank/DDBJ databases">
        <authorList>
            <person name="Kallberg Y."/>
            <person name="Tangrot J."/>
            <person name="Rosling A."/>
        </authorList>
    </citation>
    <scope>NUCLEOTIDE SEQUENCE</scope>
    <source>
        <strain evidence="2">FL966</strain>
    </source>
</reference>
<evidence type="ECO:0000256" key="1">
    <source>
        <dbReference type="SAM" id="MobiDB-lite"/>
    </source>
</evidence>
<dbReference type="OrthoDB" id="2442568at2759"/>
<evidence type="ECO:0000313" key="2">
    <source>
        <dbReference type="EMBL" id="CAG8570651.1"/>
    </source>
</evidence>
<dbReference type="EMBL" id="CAJVQA010003266">
    <property type="protein sequence ID" value="CAG8570651.1"/>
    <property type="molecule type" value="Genomic_DNA"/>
</dbReference>
<feature type="compositionally biased region" description="Polar residues" evidence="1">
    <location>
        <begin position="53"/>
        <end position="80"/>
    </location>
</feature>
<gene>
    <name evidence="2" type="ORF">CPELLU_LOCUS5637</name>
</gene>
<organism evidence="2 3">
    <name type="scientific">Cetraspora pellucida</name>
    <dbReference type="NCBI Taxonomy" id="1433469"/>
    <lineage>
        <taxon>Eukaryota</taxon>
        <taxon>Fungi</taxon>
        <taxon>Fungi incertae sedis</taxon>
        <taxon>Mucoromycota</taxon>
        <taxon>Glomeromycotina</taxon>
        <taxon>Glomeromycetes</taxon>
        <taxon>Diversisporales</taxon>
        <taxon>Gigasporaceae</taxon>
        <taxon>Cetraspora</taxon>
    </lineage>
</organism>
<keyword evidence="3" id="KW-1185">Reference proteome</keyword>
<proteinExistence type="predicted"/>